<dbReference type="GO" id="GO:0046872">
    <property type="term" value="F:metal ion binding"/>
    <property type="evidence" value="ECO:0007669"/>
    <property type="project" value="UniProtKB-KW"/>
</dbReference>
<evidence type="ECO:0000256" key="3">
    <source>
        <dbReference type="ARBA" id="ARBA00022679"/>
    </source>
</evidence>
<dbReference type="PANTHER" id="PTHR43281">
    <property type="entry name" value="FARNESYL DIPHOSPHATE SYNTHASE"/>
    <property type="match status" value="1"/>
</dbReference>
<evidence type="ECO:0000256" key="2">
    <source>
        <dbReference type="ARBA" id="ARBA00006706"/>
    </source>
</evidence>
<comment type="caution">
    <text evidence="8">The sequence shown here is derived from an EMBL/GenBank/DDBJ whole genome shotgun (WGS) entry which is preliminary data.</text>
</comment>
<evidence type="ECO:0000313" key="8">
    <source>
        <dbReference type="EMBL" id="MBI5168781.1"/>
    </source>
</evidence>
<evidence type="ECO:0000256" key="7">
    <source>
        <dbReference type="RuleBase" id="RU004466"/>
    </source>
</evidence>
<dbReference type="InterPro" id="IPR008949">
    <property type="entry name" value="Isoprenoid_synthase_dom_sf"/>
</dbReference>
<dbReference type="GO" id="GO:0016114">
    <property type="term" value="P:terpenoid biosynthetic process"/>
    <property type="evidence" value="ECO:0007669"/>
    <property type="project" value="UniProtKB-ARBA"/>
</dbReference>
<organism evidence="8 9">
    <name type="scientific">Eiseniibacteriota bacterium</name>
    <dbReference type="NCBI Taxonomy" id="2212470"/>
    <lineage>
        <taxon>Bacteria</taxon>
        <taxon>Candidatus Eiseniibacteriota</taxon>
    </lineage>
</organism>
<accession>A0A933SA55</accession>
<gene>
    <name evidence="8" type="ORF">HZA61_04760</name>
</gene>
<evidence type="ECO:0000256" key="6">
    <source>
        <dbReference type="ARBA" id="ARBA00023229"/>
    </source>
</evidence>
<dbReference type="SFLD" id="SFLDS00005">
    <property type="entry name" value="Isoprenoid_Synthase_Type_I"/>
    <property type="match status" value="1"/>
</dbReference>
<dbReference type="InterPro" id="IPR000092">
    <property type="entry name" value="Polyprenyl_synt"/>
</dbReference>
<dbReference type="SFLD" id="SFLDG01017">
    <property type="entry name" value="Polyprenyl_Transferase_Like"/>
    <property type="match status" value="1"/>
</dbReference>
<evidence type="ECO:0000256" key="1">
    <source>
        <dbReference type="ARBA" id="ARBA00001946"/>
    </source>
</evidence>
<keyword evidence="5" id="KW-0460">Magnesium</keyword>
<evidence type="ECO:0000256" key="4">
    <source>
        <dbReference type="ARBA" id="ARBA00022723"/>
    </source>
</evidence>
<dbReference type="InterPro" id="IPR053378">
    <property type="entry name" value="Prenyl_diphosphate_synthase"/>
</dbReference>
<dbReference type="SUPFAM" id="SSF48576">
    <property type="entry name" value="Terpenoid synthases"/>
    <property type="match status" value="1"/>
</dbReference>
<dbReference type="GO" id="GO:0004659">
    <property type="term" value="F:prenyltransferase activity"/>
    <property type="evidence" value="ECO:0007669"/>
    <property type="project" value="InterPro"/>
</dbReference>
<dbReference type="NCBIfam" id="NF045485">
    <property type="entry name" value="FPPsyn"/>
    <property type="match status" value="1"/>
</dbReference>
<evidence type="ECO:0000256" key="5">
    <source>
        <dbReference type="ARBA" id="ARBA00022842"/>
    </source>
</evidence>
<dbReference type="PROSITE" id="PS00723">
    <property type="entry name" value="POLYPRENYL_SYNTHASE_1"/>
    <property type="match status" value="1"/>
</dbReference>
<comment type="cofactor">
    <cofactor evidence="1">
        <name>Mg(2+)</name>
        <dbReference type="ChEBI" id="CHEBI:18420"/>
    </cofactor>
</comment>
<dbReference type="Gene3D" id="1.10.600.10">
    <property type="entry name" value="Farnesyl Diphosphate Synthase"/>
    <property type="match status" value="1"/>
</dbReference>
<comment type="similarity">
    <text evidence="2 7">Belongs to the FPP/GGPP synthase family.</text>
</comment>
<keyword evidence="3 7" id="KW-0808">Transferase</keyword>
<dbReference type="FunFam" id="1.10.600.10:FF:000001">
    <property type="entry name" value="Geranylgeranyl diphosphate synthase"/>
    <property type="match status" value="1"/>
</dbReference>
<dbReference type="Pfam" id="PF00348">
    <property type="entry name" value="polyprenyl_synt"/>
    <property type="match status" value="1"/>
</dbReference>
<dbReference type="Proteomes" id="UP000696931">
    <property type="component" value="Unassembled WGS sequence"/>
</dbReference>
<evidence type="ECO:0000313" key="9">
    <source>
        <dbReference type="Proteomes" id="UP000696931"/>
    </source>
</evidence>
<dbReference type="AlphaFoldDB" id="A0A933SA55"/>
<sequence>MAATRAKTALSAGSRELQTRLATFERALTRAMRERAGGPGRLGQALRYAALSPGKRLRPLLVLTACEAVGGDWRRAMPAAIAVECVHAFSLVHDDLPAMDDDDYRRGRLTTHKKFGEALGVLSGDALLAFAFEELSRLREQGVPDARVVDAVRRLGRAAGAEELVGGQALDIAAEGRKPTAHLVRTIHTRKTGALMGASLALGALAGDAPVRTVEKLHDVGVMLGFAFQIHDDLLNAGSSLGTLGKRVGTDVARGKATFPAAVGEKRARAEAARLMKAVETAIERTCEKPATLEALIEATARRDR</sequence>
<dbReference type="PANTHER" id="PTHR43281:SF1">
    <property type="entry name" value="FARNESYL DIPHOSPHATE SYNTHASE"/>
    <property type="match status" value="1"/>
</dbReference>
<reference evidence="8" key="1">
    <citation type="submission" date="2020-07" db="EMBL/GenBank/DDBJ databases">
        <title>Huge and variable diversity of episymbiotic CPR bacteria and DPANN archaea in groundwater ecosystems.</title>
        <authorList>
            <person name="He C.Y."/>
            <person name="Keren R."/>
            <person name="Whittaker M."/>
            <person name="Farag I.F."/>
            <person name="Doudna J."/>
            <person name="Cate J.H.D."/>
            <person name="Banfield J.F."/>
        </authorList>
    </citation>
    <scope>NUCLEOTIDE SEQUENCE</scope>
    <source>
        <strain evidence="8">NC_groundwater_1813_Pr3_B-0.1um_71_17</strain>
    </source>
</reference>
<protein>
    <submittedName>
        <fullName evidence="8">Polyprenyl synthetase family protein</fullName>
    </submittedName>
</protein>
<name>A0A933SA55_UNCEI</name>
<dbReference type="PROSITE" id="PS00444">
    <property type="entry name" value="POLYPRENYL_SYNTHASE_2"/>
    <property type="match status" value="1"/>
</dbReference>
<dbReference type="InterPro" id="IPR033749">
    <property type="entry name" value="Polyprenyl_synt_CS"/>
</dbReference>
<proteinExistence type="inferred from homology"/>
<dbReference type="CDD" id="cd00685">
    <property type="entry name" value="Trans_IPPS_HT"/>
    <property type="match status" value="1"/>
</dbReference>
<dbReference type="EMBL" id="JACRIW010000034">
    <property type="protein sequence ID" value="MBI5168781.1"/>
    <property type="molecule type" value="Genomic_DNA"/>
</dbReference>
<keyword evidence="4" id="KW-0479">Metal-binding</keyword>
<keyword evidence="6" id="KW-0414">Isoprene biosynthesis</keyword>
<dbReference type="GO" id="GO:0005737">
    <property type="term" value="C:cytoplasm"/>
    <property type="evidence" value="ECO:0007669"/>
    <property type="project" value="UniProtKB-ARBA"/>
</dbReference>